<dbReference type="EMBL" id="LSMT01000077">
    <property type="protein sequence ID" value="PFX28763.1"/>
    <property type="molecule type" value="Genomic_DNA"/>
</dbReference>
<organism evidence="1 2">
    <name type="scientific">Stylophora pistillata</name>
    <name type="common">Smooth cauliflower coral</name>
    <dbReference type="NCBI Taxonomy" id="50429"/>
    <lineage>
        <taxon>Eukaryota</taxon>
        <taxon>Metazoa</taxon>
        <taxon>Cnidaria</taxon>
        <taxon>Anthozoa</taxon>
        <taxon>Hexacorallia</taxon>
        <taxon>Scleractinia</taxon>
        <taxon>Astrocoeniina</taxon>
        <taxon>Pocilloporidae</taxon>
        <taxon>Stylophora</taxon>
    </lineage>
</organism>
<gene>
    <name evidence="1" type="ORF">AWC38_SpisGene6469</name>
</gene>
<comment type="caution">
    <text evidence="1">The sequence shown here is derived from an EMBL/GenBank/DDBJ whole genome shotgun (WGS) entry which is preliminary data.</text>
</comment>
<dbReference type="Proteomes" id="UP000225706">
    <property type="component" value="Unassembled WGS sequence"/>
</dbReference>
<evidence type="ECO:0000313" key="1">
    <source>
        <dbReference type="EMBL" id="PFX28763.1"/>
    </source>
</evidence>
<proteinExistence type="predicted"/>
<evidence type="ECO:0000313" key="2">
    <source>
        <dbReference type="Proteomes" id="UP000225706"/>
    </source>
</evidence>
<protein>
    <submittedName>
        <fullName evidence="1">Uncharacterized protein</fullName>
    </submittedName>
</protein>
<keyword evidence="2" id="KW-1185">Reference proteome</keyword>
<dbReference type="AlphaFoldDB" id="A0A2B4SI56"/>
<accession>A0A2B4SI56</accession>
<name>A0A2B4SI56_STYPI</name>
<sequence>MPSSNLKTSLENAAFFLRLSKIGSGRQSREQQFAKLSSSRFNELTELYNENAPRHNKAKIDKVAHLLVQILQVQEVQTVKEYTMNGYTFKKRIYTDCFLDSPATDQIKR</sequence>
<reference evidence="2" key="1">
    <citation type="journal article" date="2017" name="bioRxiv">
        <title>Comparative analysis of the genomes of Stylophora pistillata and Acropora digitifera provides evidence for extensive differences between species of corals.</title>
        <authorList>
            <person name="Voolstra C.R."/>
            <person name="Li Y."/>
            <person name="Liew Y.J."/>
            <person name="Baumgarten S."/>
            <person name="Zoccola D."/>
            <person name="Flot J.-F."/>
            <person name="Tambutte S."/>
            <person name="Allemand D."/>
            <person name="Aranda M."/>
        </authorList>
    </citation>
    <scope>NUCLEOTIDE SEQUENCE [LARGE SCALE GENOMIC DNA]</scope>
</reference>